<comment type="subcellular location">
    <subcellularLocation>
        <location evidence="1">Cell membrane</location>
        <topology evidence="1">Multi-pass membrane protein</topology>
    </subcellularLocation>
</comment>
<dbReference type="GO" id="GO:0055085">
    <property type="term" value="P:transmembrane transport"/>
    <property type="evidence" value="ECO:0007669"/>
    <property type="project" value="InterPro"/>
</dbReference>
<protein>
    <submittedName>
        <fullName evidence="10">Unannotated protein</fullName>
    </submittedName>
</protein>
<feature type="transmembrane region" description="Helical" evidence="8">
    <location>
        <begin position="179"/>
        <end position="199"/>
    </location>
</feature>
<evidence type="ECO:0000256" key="1">
    <source>
        <dbReference type="ARBA" id="ARBA00004651"/>
    </source>
</evidence>
<evidence type="ECO:0000256" key="4">
    <source>
        <dbReference type="ARBA" id="ARBA00022475"/>
    </source>
</evidence>
<evidence type="ECO:0000256" key="2">
    <source>
        <dbReference type="ARBA" id="ARBA00007069"/>
    </source>
</evidence>
<gene>
    <name evidence="10" type="ORF">UFOPK3610_01617</name>
</gene>
<feature type="transmembrane region" description="Helical" evidence="8">
    <location>
        <begin position="70"/>
        <end position="90"/>
    </location>
</feature>
<evidence type="ECO:0000259" key="9">
    <source>
        <dbReference type="PROSITE" id="PS50928"/>
    </source>
</evidence>
<dbReference type="InterPro" id="IPR051789">
    <property type="entry name" value="Bact_Polyamine_Transport"/>
</dbReference>
<name>A0A6J7I211_9ZZZZ</name>
<comment type="similarity">
    <text evidence="2">Belongs to the binding-protein-dependent transport system permease family. CysTW subfamily.</text>
</comment>
<feature type="transmembrane region" description="Helical" evidence="8">
    <location>
        <begin position="12"/>
        <end position="32"/>
    </location>
</feature>
<dbReference type="PROSITE" id="PS50928">
    <property type="entry name" value="ABC_TM1"/>
    <property type="match status" value="1"/>
</dbReference>
<proteinExistence type="inferred from homology"/>
<keyword evidence="3" id="KW-0813">Transport</keyword>
<dbReference type="GO" id="GO:0005886">
    <property type="term" value="C:plasma membrane"/>
    <property type="evidence" value="ECO:0007669"/>
    <property type="project" value="UniProtKB-SubCell"/>
</dbReference>
<accession>A0A6J7I211</accession>
<dbReference type="InterPro" id="IPR000515">
    <property type="entry name" value="MetI-like"/>
</dbReference>
<dbReference type="CDD" id="cd06261">
    <property type="entry name" value="TM_PBP2"/>
    <property type="match status" value="1"/>
</dbReference>
<dbReference type="SUPFAM" id="SSF161098">
    <property type="entry name" value="MetI-like"/>
    <property type="match status" value="1"/>
</dbReference>
<keyword evidence="7 8" id="KW-0472">Membrane</keyword>
<evidence type="ECO:0000256" key="8">
    <source>
        <dbReference type="SAM" id="Phobius"/>
    </source>
</evidence>
<dbReference type="PANTHER" id="PTHR43848:SF2">
    <property type="entry name" value="PUTRESCINE TRANSPORT SYSTEM PERMEASE PROTEIN POTI"/>
    <property type="match status" value="1"/>
</dbReference>
<dbReference type="InterPro" id="IPR035906">
    <property type="entry name" value="MetI-like_sf"/>
</dbReference>
<dbReference type="EMBL" id="CAFBMR010000089">
    <property type="protein sequence ID" value="CAB4924803.1"/>
    <property type="molecule type" value="Genomic_DNA"/>
</dbReference>
<evidence type="ECO:0000256" key="5">
    <source>
        <dbReference type="ARBA" id="ARBA00022692"/>
    </source>
</evidence>
<dbReference type="Gene3D" id="1.10.3720.10">
    <property type="entry name" value="MetI-like"/>
    <property type="match status" value="1"/>
</dbReference>
<feature type="transmembrane region" description="Helical" evidence="8">
    <location>
        <begin position="102"/>
        <end position="124"/>
    </location>
</feature>
<feature type="transmembrane region" description="Helical" evidence="8">
    <location>
        <begin position="231"/>
        <end position="254"/>
    </location>
</feature>
<keyword evidence="5 8" id="KW-0812">Transmembrane</keyword>
<keyword evidence="6 8" id="KW-1133">Transmembrane helix</keyword>
<feature type="transmembrane region" description="Helical" evidence="8">
    <location>
        <begin position="130"/>
        <end position="151"/>
    </location>
</feature>
<keyword evidence="4" id="KW-1003">Cell membrane</keyword>
<organism evidence="10">
    <name type="scientific">freshwater metagenome</name>
    <dbReference type="NCBI Taxonomy" id="449393"/>
    <lineage>
        <taxon>unclassified sequences</taxon>
        <taxon>metagenomes</taxon>
        <taxon>ecological metagenomes</taxon>
    </lineage>
</organism>
<dbReference type="Pfam" id="PF00528">
    <property type="entry name" value="BPD_transp_1"/>
    <property type="match status" value="1"/>
</dbReference>
<feature type="transmembrane region" description="Helical" evidence="8">
    <location>
        <begin position="205"/>
        <end position="224"/>
    </location>
</feature>
<evidence type="ECO:0000256" key="6">
    <source>
        <dbReference type="ARBA" id="ARBA00022989"/>
    </source>
</evidence>
<dbReference type="AlphaFoldDB" id="A0A6J7I211"/>
<evidence type="ECO:0000313" key="10">
    <source>
        <dbReference type="EMBL" id="CAB4924803.1"/>
    </source>
</evidence>
<reference evidence="10" key="1">
    <citation type="submission" date="2020-05" db="EMBL/GenBank/DDBJ databases">
        <authorList>
            <person name="Chiriac C."/>
            <person name="Salcher M."/>
            <person name="Ghai R."/>
            <person name="Kavagutti S V."/>
        </authorList>
    </citation>
    <scope>NUCLEOTIDE SEQUENCE</scope>
</reference>
<dbReference type="PANTHER" id="PTHR43848">
    <property type="entry name" value="PUTRESCINE TRANSPORT SYSTEM PERMEASE PROTEIN POTI"/>
    <property type="match status" value="1"/>
</dbReference>
<feature type="domain" description="ABC transmembrane type-1" evidence="9">
    <location>
        <begin position="64"/>
        <end position="251"/>
    </location>
</feature>
<evidence type="ECO:0000256" key="7">
    <source>
        <dbReference type="ARBA" id="ARBA00023136"/>
    </source>
</evidence>
<evidence type="ECO:0000256" key="3">
    <source>
        <dbReference type="ARBA" id="ARBA00022448"/>
    </source>
</evidence>
<sequence length="266" mass="28815">MAWLRSKLLGIVAVLVLVYLFVPIAVVAVLSFNNPEGKFNVSWNEFSLSAWGNLCGVAGVCQSFILSIEIALIATLIATVFGTMIALALVRYRFRGRGAANSLIFLPMATPEVVLGASLLALYLNLRLPLGFWTILIAHIMFTISFIVVAVKARLQGMDPRLEEAAQDLYASPWQTFRFVTFPLVLPGILGAALLGFALSFDDFIISNFASGTTVTFPIFIWGAAQRGIPVQVYALATLVFALALVGTVLGQIVSSRRRRKLAASS</sequence>